<dbReference type="PROSITE" id="PS00600">
    <property type="entry name" value="AA_TRANSFER_CLASS_3"/>
    <property type="match status" value="1"/>
</dbReference>
<dbReference type="InterPro" id="IPR049704">
    <property type="entry name" value="Aminotrans_3_PPA_site"/>
</dbReference>
<dbReference type="GO" id="GO:0030170">
    <property type="term" value="F:pyridoxal phosphate binding"/>
    <property type="evidence" value="ECO:0007669"/>
    <property type="project" value="InterPro"/>
</dbReference>
<comment type="caution">
    <text evidence="5">The sequence shown here is derived from an EMBL/GenBank/DDBJ whole genome shotgun (WGS) entry which is preliminary data.</text>
</comment>
<reference evidence="5 6" key="1">
    <citation type="submission" date="2009-04" db="EMBL/GenBank/DDBJ databases">
        <authorList>
            <person name="Qin X."/>
            <person name="Bachman B."/>
            <person name="Battles P."/>
            <person name="Bell A."/>
            <person name="Bess C."/>
            <person name="Bickham C."/>
            <person name="Chaboub L."/>
            <person name="Chen D."/>
            <person name="Coyle M."/>
            <person name="Deiros D.R."/>
            <person name="Dinh H."/>
            <person name="Forbes L."/>
            <person name="Fowler G."/>
            <person name="Francisco L."/>
            <person name="Fu Q."/>
            <person name="Gubbala S."/>
            <person name="Hale W."/>
            <person name="Han Y."/>
            <person name="Hemphill L."/>
            <person name="Highlander S.K."/>
            <person name="Hirani K."/>
            <person name="Hogues M."/>
            <person name="Jackson L."/>
            <person name="Jakkamsetti A."/>
            <person name="Javaid M."/>
            <person name="Jiang H."/>
            <person name="Korchina V."/>
            <person name="Kovar C."/>
            <person name="Lara F."/>
            <person name="Lee S."/>
            <person name="Mata R."/>
            <person name="Mathew T."/>
            <person name="Moen C."/>
            <person name="Morales K."/>
            <person name="Munidasa M."/>
            <person name="Nazareth L."/>
            <person name="Ngo R."/>
            <person name="Nguyen L."/>
            <person name="Okwuonu G."/>
            <person name="Ongeri F."/>
            <person name="Patil S."/>
            <person name="Petrosino J."/>
            <person name="Pham C."/>
            <person name="Pham P."/>
            <person name="Pu L.-L."/>
            <person name="Puazo M."/>
            <person name="Raj R."/>
            <person name="Reid J."/>
            <person name="Rouhana J."/>
            <person name="Saada N."/>
            <person name="Shang Y."/>
            <person name="Simmons D."/>
            <person name="Thornton R."/>
            <person name="Warren J."/>
            <person name="Weissenberger G."/>
            <person name="Zhang J."/>
            <person name="Zhang L."/>
            <person name="Zhou C."/>
            <person name="Zhu D."/>
            <person name="Muzny D."/>
            <person name="Worley K."/>
            <person name="Gibbs R."/>
        </authorList>
    </citation>
    <scope>NUCLEOTIDE SEQUENCE [LARGE SCALE GENOMIC DNA]</scope>
    <source>
        <strain evidence="5 6">ATCC 33313</strain>
    </source>
</reference>
<dbReference type="CDD" id="cd00610">
    <property type="entry name" value="OAT_like"/>
    <property type="match status" value="1"/>
</dbReference>
<keyword evidence="5" id="KW-0032">Aminotransferase</keyword>
<dbReference type="Gene3D" id="3.40.640.10">
    <property type="entry name" value="Type I PLP-dependent aspartate aminotransferase-like (Major domain)"/>
    <property type="match status" value="1"/>
</dbReference>
<organism evidence="5 6">
    <name type="scientific">Weissella paramesenteroides ATCC 33313</name>
    <dbReference type="NCBI Taxonomy" id="585506"/>
    <lineage>
        <taxon>Bacteria</taxon>
        <taxon>Bacillati</taxon>
        <taxon>Bacillota</taxon>
        <taxon>Bacilli</taxon>
        <taxon>Lactobacillales</taxon>
        <taxon>Lactobacillaceae</taxon>
        <taxon>Weissella</taxon>
    </lineage>
</organism>
<dbReference type="OrthoDB" id="9807885at2"/>
<name>C5RA40_WEIPA</name>
<dbReference type="GO" id="GO:0042802">
    <property type="term" value="F:identical protein binding"/>
    <property type="evidence" value="ECO:0007669"/>
    <property type="project" value="TreeGrafter"/>
</dbReference>
<dbReference type="EC" id="2.6.1.-" evidence="5"/>
<keyword evidence="5" id="KW-0808">Transferase</keyword>
<dbReference type="PANTHER" id="PTHR11986:SF58">
    <property type="entry name" value="LEUCINE_METHIONINE RACEMASE"/>
    <property type="match status" value="1"/>
</dbReference>
<comment type="cofactor">
    <cofactor evidence="1">
        <name>pyridoxal 5'-phosphate</name>
        <dbReference type="ChEBI" id="CHEBI:597326"/>
    </cofactor>
</comment>
<dbReference type="InterPro" id="IPR015424">
    <property type="entry name" value="PyrdxlP-dep_Trfase"/>
</dbReference>
<dbReference type="GO" id="GO:0008483">
    <property type="term" value="F:transaminase activity"/>
    <property type="evidence" value="ECO:0007669"/>
    <property type="project" value="UniProtKB-KW"/>
</dbReference>
<dbReference type="FunFam" id="3.40.640.10:FF:000004">
    <property type="entry name" value="Acetylornithine aminotransferase"/>
    <property type="match status" value="1"/>
</dbReference>
<keyword evidence="3 4" id="KW-0663">Pyridoxal phosphate</keyword>
<dbReference type="AlphaFoldDB" id="C5RA40"/>
<comment type="similarity">
    <text evidence="2 4">Belongs to the class-III pyridoxal-phosphate-dependent aminotransferase family.</text>
</comment>
<dbReference type="InterPro" id="IPR005814">
    <property type="entry name" value="Aminotrans_3"/>
</dbReference>
<dbReference type="Pfam" id="PF00202">
    <property type="entry name" value="Aminotran_3"/>
    <property type="match status" value="1"/>
</dbReference>
<dbReference type="Gene3D" id="3.90.1150.10">
    <property type="entry name" value="Aspartate Aminotransferase, domain 1"/>
    <property type="match status" value="1"/>
</dbReference>
<dbReference type="Proteomes" id="UP000004528">
    <property type="component" value="Unassembled WGS sequence"/>
</dbReference>
<protein>
    <submittedName>
        <fullName evidence="5">Putative 4-aminobutyrate transaminase</fullName>
        <ecNumber evidence="5">2.6.1.-</ecNumber>
    </submittedName>
</protein>
<evidence type="ECO:0000256" key="1">
    <source>
        <dbReference type="ARBA" id="ARBA00001933"/>
    </source>
</evidence>
<dbReference type="NCBIfam" id="NF006368">
    <property type="entry name" value="PRK08593.1"/>
    <property type="match status" value="1"/>
</dbReference>
<sequence length="449" mass="48908">MVENNDVLNQEEQHFAGAGRVYYFDVVLDSGKGAILKDVAGNEYIDLLASASATNTGHAHPKIVKAIQDQAEKLVHYTAAYFATSTEAKLASELVKLAPGDEKDWKDWMVVFGNSGSDANDAVIKFARGYTGRTNVVSFVGAYHGSTYGSISASAVSLNMSRKIGPLLPGFYKVPFPSPDKRLPGENDEAFSERMFAAFKEPFENYLPAEETAVIMIEAIQGDGGIMAPPAGYWQKVADFAHDHGILLAVDEVNQGYGRTGKFWAFEHFGIHPDLIAMGKSMASGLPLSAVLGRREIMQSLDAPANVYTTAGNVISAASALATLDVIKSEKLIERSAELGKFAKQFFEKEQATFDFIGDVRLYGLNGGIDIIDPETGLGDEQGTNTIIYNLFKNGVLMISLRGNTLRFQPPLVIKKEELQQAFDVIHKVFAGYQAGELLEPNGRHHIGW</sequence>
<dbReference type="RefSeq" id="WP_002828403.1">
    <property type="nucleotide sequence ID" value="NZ_GG697130.1"/>
</dbReference>
<dbReference type="InterPro" id="IPR050103">
    <property type="entry name" value="Class-III_PLP-dep_AT"/>
</dbReference>
<dbReference type="STRING" id="585506.HMPREF0877_0835"/>
<dbReference type="InterPro" id="IPR015422">
    <property type="entry name" value="PyrdxlP-dep_Trfase_small"/>
</dbReference>
<evidence type="ECO:0000256" key="2">
    <source>
        <dbReference type="ARBA" id="ARBA00008954"/>
    </source>
</evidence>
<gene>
    <name evidence="5" type="ORF">HMPREF0877_0835</name>
</gene>
<evidence type="ECO:0000256" key="4">
    <source>
        <dbReference type="RuleBase" id="RU003560"/>
    </source>
</evidence>
<keyword evidence="6" id="KW-1185">Reference proteome</keyword>
<dbReference type="PIRSF" id="PIRSF000521">
    <property type="entry name" value="Transaminase_4ab_Lys_Orn"/>
    <property type="match status" value="1"/>
</dbReference>
<dbReference type="PANTHER" id="PTHR11986">
    <property type="entry name" value="AMINOTRANSFERASE CLASS III"/>
    <property type="match status" value="1"/>
</dbReference>
<evidence type="ECO:0000313" key="5">
    <source>
        <dbReference type="EMBL" id="EER74894.1"/>
    </source>
</evidence>
<dbReference type="HOGENOM" id="CLU_016922_10_0_9"/>
<dbReference type="EMBL" id="ACKU01000012">
    <property type="protein sequence ID" value="EER74894.1"/>
    <property type="molecule type" value="Genomic_DNA"/>
</dbReference>
<proteinExistence type="inferred from homology"/>
<dbReference type="InterPro" id="IPR015421">
    <property type="entry name" value="PyrdxlP-dep_Trfase_major"/>
</dbReference>
<evidence type="ECO:0000256" key="3">
    <source>
        <dbReference type="ARBA" id="ARBA00022898"/>
    </source>
</evidence>
<dbReference type="eggNOG" id="COG0160">
    <property type="taxonomic scope" value="Bacteria"/>
</dbReference>
<evidence type="ECO:0000313" key="6">
    <source>
        <dbReference type="Proteomes" id="UP000004528"/>
    </source>
</evidence>
<accession>C5RA40</accession>
<dbReference type="SUPFAM" id="SSF53383">
    <property type="entry name" value="PLP-dependent transferases"/>
    <property type="match status" value="1"/>
</dbReference>